<evidence type="ECO:0000256" key="2">
    <source>
        <dbReference type="ARBA" id="ARBA00022737"/>
    </source>
</evidence>
<evidence type="ECO:0000313" key="9">
    <source>
        <dbReference type="Proteomes" id="UP000799302"/>
    </source>
</evidence>
<evidence type="ECO:0000256" key="5">
    <source>
        <dbReference type="ARBA" id="ARBA00038749"/>
    </source>
</evidence>
<dbReference type="PROSITE" id="PS50294">
    <property type="entry name" value="WD_REPEATS_REGION"/>
    <property type="match status" value="1"/>
</dbReference>
<organism evidence="8 9">
    <name type="scientific">Microthyrium microscopicum</name>
    <dbReference type="NCBI Taxonomy" id="703497"/>
    <lineage>
        <taxon>Eukaryota</taxon>
        <taxon>Fungi</taxon>
        <taxon>Dikarya</taxon>
        <taxon>Ascomycota</taxon>
        <taxon>Pezizomycotina</taxon>
        <taxon>Dothideomycetes</taxon>
        <taxon>Dothideomycetes incertae sedis</taxon>
        <taxon>Microthyriales</taxon>
        <taxon>Microthyriaceae</taxon>
        <taxon>Microthyrium</taxon>
    </lineage>
</organism>
<accession>A0A6A6UMZ5</accession>
<keyword evidence="1 7" id="KW-0853">WD repeat</keyword>
<comment type="subunit">
    <text evidence="5">Component of the ASTRA chromatin remodeling machinery complex.</text>
</comment>
<feature type="repeat" description="WD" evidence="7">
    <location>
        <begin position="13"/>
        <end position="54"/>
    </location>
</feature>
<dbReference type="Gene3D" id="2.130.10.10">
    <property type="entry name" value="YVTN repeat-like/Quinoprotein amine dehydrogenase"/>
    <property type="match status" value="2"/>
</dbReference>
<dbReference type="InterPro" id="IPR020472">
    <property type="entry name" value="WD40_PAC1"/>
</dbReference>
<sequence length="385" mass="42605">MTTRPPAQPAYILRGHTAQIHALHFLRANTRLLSGDADGFVVLWDMVSRRPAGVWRPHEKSILGMDSWGSDKILTHGRDDWLRVWQVPSTAEAEMSRALPAEGAEVERRSPWLLHSLRVNSLSFCKFAMCPVAKDQDGVLVGVPGIKDGVVDIWELPSEKRLHSVPPSTAVQATMSMAIKLLRLQDDTLCLVLGNEAGATTVQVFDAENKVWMTMYSAKPHSQPILSLDLSWSAGRYFTSSADAVVASHPLPNSFKDKLRSEEVVSIKTGHSGQQGLAVRGDGRVFATAGWDTKIRVYGLKSLNEIAVLKWHKEGCYSIAFADIGPARTKTNEREAEDKVSSLEVVFTQAPSSLTVKQRRELRTKETHWLAAGSKDGKVSLWDIF</sequence>
<protein>
    <recommendedName>
        <fullName evidence="6">ASTRA-associated protein 1</fullName>
    </recommendedName>
</protein>
<dbReference type="InterPro" id="IPR001680">
    <property type="entry name" value="WD40_rpt"/>
</dbReference>
<dbReference type="OrthoDB" id="7668193at2759"/>
<evidence type="ECO:0000256" key="1">
    <source>
        <dbReference type="ARBA" id="ARBA00022574"/>
    </source>
</evidence>
<dbReference type="Proteomes" id="UP000799302">
    <property type="component" value="Unassembled WGS sequence"/>
</dbReference>
<feature type="repeat" description="WD" evidence="7">
    <location>
        <begin position="370"/>
        <end position="385"/>
    </location>
</feature>
<dbReference type="PANTHER" id="PTHR19854">
    <property type="entry name" value="TRANSDUCIN BETA-LIKE 3"/>
    <property type="match status" value="1"/>
</dbReference>
<comment type="function">
    <text evidence="3">Component of the ASTRA complex involved in chromatin remodeling.</text>
</comment>
<gene>
    <name evidence="8" type="ORF">BT63DRAFT_369240</name>
</gene>
<dbReference type="InterPro" id="IPR015943">
    <property type="entry name" value="WD40/YVTN_repeat-like_dom_sf"/>
</dbReference>
<reference evidence="8" key="1">
    <citation type="journal article" date="2020" name="Stud. Mycol.">
        <title>101 Dothideomycetes genomes: a test case for predicting lifestyles and emergence of pathogens.</title>
        <authorList>
            <person name="Haridas S."/>
            <person name="Albert R."/>
            <person name="Binder M."/>
            <person name="Bloem J."/>
            <person name="Labutti K."/>
            <person name="Salamov A."/>
            <person name="Andreopoulos B."/>
            <person name="Baker S."/>
            <person name="Barry K."/>
            <person name="Bills G."/>
            <person name="Bluhm B."/>
            <person name="Cannon C."/>
            <person name="Castanera R."/>
            <person name="Culley D."/>
            <person name="Daum C."/>
            <person name="Ezra D."/>
            <person name="Gonzalez J."/>
            <person name="Henrissat B."/>
            <person name="Kuo A."/>
            <person name="Liang C."/>
            <person name="Lipzen A."/>
            <person name="Lutzoni F."/>
            <person name="Magnuson J."/>
            <person name="Mondo S."/>
            <person name="Nolan M."/>
            <person name="Ohm R."/>
            <person name="Pangilinan J."/>
            <person name="Park H.-J."/>
            <person name="Ramirez L."/>
            <person name="Alfaro M."/>
            <person name="Sun H."/>
            <person name="Tritt A."/>
            <person name="Yoshinaga Y."/>
            <person name="Zwiers L.-H."/>
            <person name="Turgeon B."/>
            <person name="Goodwin S."/>
            <person name="Spatafora J."/>
            <person name="Crous P."/>
            <person name="Grigoriev I."/>
        </authorList>
    </citation>
    <scope>NUCLEOTIDE SEQUENCE</scope>
    <source>
        <strain evidence="8">CBS 115976</strain>
    </source>
</reference>
<dbReference type="PROSITE" id="PS00678">
    <property type="entry name" value="WD_REPEATS_1"/>
    <property type="match status" value="2"/>
</dbReference>
<name>A0A6A6UMZ5_9PEZI</name>
<evidence type="ECO:0000313" key="8">
    <source>
        <dbReference type="EMBL" id="KAF2672274.1"/>
    </source>
</evidence>
<dbReference type="AlphaFoldDB" id="A0A6A6UMZ5"/>
<evidence type="ECO:0000256" key="6">
    <source>
        <dbReference type="ARBA" id="ARBA00040563"/>
    </source>
</evidence>
<dbReference type="SMART" id="SM00320">
    <property type="entry name" value="WD40"/>
    <property type="match status" value="4"/>
</dbReference>
<proteinExistence type="inferred from homology"/>
<dbReference type="InterPro" id="IPR019775">
    <property type="entry name" value="WD40_repeat_CS"/>
</dbReference>
<dbReference type="SUPFAM" id="SSF50978">
    <property type="entry name" value="WD40 repeat-like"/>
    <property type="match status" value="1"/>
</dbReference>
<dbReference type="EMBL" id="MU004232">
    <property type="protein sequence ID" value="KAF2672274.1"/>
    <property type="molecule type" value="Genomic_DNA"/>
</dbReference>
<evidence type="ECO:0000256" key="7">
    <source>
        <dbReference type="PROSITE-ProRule" id="PRU00221"/>
    </source>
</evidence>
<dbReference type="InterPro" id="IPR036322">
    <property type="entry name" value="WD40_repeat_dom_sf"/>
</dbReference>
<comment type="similarity">
    <text evidence="4">Belongs to the WD repeat ASA1 family.</text>
</comment>
<keyword evidence="9" id="KW-1185">Reference proteome</keyword>
<dbReference type="PANTHER" id="PTHR19854:SF1">
    <property type="entry name" value="GUANINE NUCLEOTIDE-BINDING PROTEIN SUBUNIT BETA-LIKE PROTEIN 1"/>
    <property type="match status" value="1"/>
</dbReference>
<dbReference type="PRINTS" id="PR00320">
    <property type="entry name" value="GPROTEINBRPT"/>
</dbReference>
<dbReference type="PROSITE" id="PS50082">
    <property type="entry name" value="WD_REPEATS_2"/>
    <property type="match status" value="2"/>
</dbReference>
<dbReference type="Pfam" id="PF00400">
    <property type="entry name" value="WD40"/>
    <property type="match status" value="3"/>
</dbReference>
<evidence type="ECO:0000256" key="4">
    <source>
        <dbReference type="ARBA" id="ARBA00037931"/>
    </source>
</evidence>
<keyword evidence="2" id="KW-0677">Repeat</keyword>
<evidence type="ECO:0000256" key="3">
    <source>
        <dbReference type="ARBA" id="ARBA00037338"/>
    </source>
</evidence>